<dbReference type="SUPFAM" id="SSF52743">
    <property type="entry name" value="Subtilisin-like"/>
    <property type="match status" value="1"/>
</dbReference>
<dbReference type="PRINTS" id="PR00723">
    <property type="entry name" value="SUBTILISIN"/>
</dbReference>
<dbReference type="InterPro" id="IPR023828">
    <property type="entry name" value="Peptidase_S8_Ser-AS"/>
</dbReference>
<dbReference type="PANTHER" id="PTHR43806">
    <property type="entry name" value="PEPTIDASE S8"/>
    <property type="match status" value="1"/>
</dbReference>
<dbReference type="InterPro" id="IPR013783">
    <property type="entry name" value="Ig-like_fold"/>
</dbReference>
<gene>
    <name evidence="10" type="ORF">HNR71_001459</name>
    <name evidence="11" type="ORF">HPO96_17710</name>
</gene>
<dbReference type="GO" id="GO:0005975">
    <property type="term" value="P:carbohydrate metabolic process"/>
    <property type="evidence" value="ECO:0007669"/>
    <property type="project" value="UniProtKB-ARBA"/>
</dbReference>
<dbReference type="EMBL" id="JACHKF010000001">
    <property type="protein sequence ID" value="MBB6565822.1"/>
    <property type="molecule type" value="Genomic_DNA"/>
</dbReference>
<evidence type="ECO:0000259" key="9">
    <source>
        <dbReference type="Pfam" id="PF00082"/>
    </source>
</evidence>
<dbReference type="RefSeq" id="WP_171674537.1">
    <property type="nucleotide sequence ID" value="NZ_BAAAGT010000001.1"/>
</dbReference>
<dbReference type="Proteomes" id="UP000534306">
    <property type="component" value="Unassembled WGS sequence"/>
</dbReference>
<name>A0A7Y4L258_9ACTN</name>
<feature type="active site" description="Charge relay system" evidence="5 6">
    <location>
        <position position="209"/>
    </location>
</feature>
<evidence type="ECO:0000256" key="3">
    <source>
        <dbReference type="ARBA" id="ARBA00022801"/>
    </source>
</evidence>
<reference evidence="11 12" key="1">
    <citation type="submission" date="2020-05" db="EMBL/GenBank/DDBJ databases">
        <title>Genome sequence of Kribbella sandramycini ATCC 39419.</title>
        <authorList>
            <person name="Maclea K.S."/>
            <person name="Fair J.L."/>
        </authorList>
    </citation>
    <scope>NUCLEOTIDE SEQUENCE [LARGE SCALE GENOMIC DNA]</scope>
    <source>
        <strain evidence="11 12">ATCC 39419</strain>
    </source>
</reference>
<dbReference type="InterPro" id="IPR000209">
    <property type="entry name" value="Peptidase_S8/S53_dom"/>
</dbReference>
<dbReference type="GO" id="GO:0006508">
    <property type="term" value="P:proteolysis"/>
    <property type="evidence" value="ECO:0007669"/>
    <property type="project" value="UniProtKB-KW"/>
</dbReference>
<dbReference type="PANTHER" id="PTHR43806:SF65">
    <property type="entry name" value="SERINE PROTEASE APRX"/>
    <property type="match status" value="1"/>
</dbReference>
<dbReference type="AlphaFoldDB" id="A0A7Y4L258"/>
<evidence type="ECO:0000313" key="13">
    <source>
        <dbReference type="Proteomes" id="UP000553957"/>
    </source>
</evidence>
<feature type="active site" description="Charge relay system" evidence="5 6">
    <location>
        <position position="242"/>
    </location>
</feature>
<feature type="domain" description="Peptidase S8/S53" evidence="9">
    <location>
        <begin position="200"/>
        <end position="457"/>
    </location>
</feature>
<dbReference type="Gene3D" id="2.60.40.10">
    <property type="entry name" value="Immunoglobulins"/>
    <property type="match status" value="1"/>
</dbReference>
<organism evidence="11 12">
    <name type="scientific">Kribbella sandramycini</name>
    <dbReference type="NCBI Taxonomy" id="60450"/>
    <lineage>
        <taxon>Bacteria</taxon>
        <taxon>Bacillati</taxon>
        <taxon>Actinomycetota</taxon>
        <taxon>Actinomycetes</taxon>
        <taxon>Propionibacteriales</taxon>
        <taxon>Kribbellaceae</taxon>
        <taxon>Kribbella</taxon>
    </lineage>
</organism>
<dbReference type="InterPro" id="IPR050131">
    <property type="entry name" value="Peptidase_S8_subtilisin-like"/>
</dbReference>
<evidence type="ECO:0000313" key="12">
    <source>
        <dbReference type="Proteomes" id="UP000534306"/>
    </source>
</evidence>
<evidence type="ECO:0000256" key="8">
    <source>
        <dbReference type="SAM" id="SignalP"/>
    </source>
</evidence>
<keyword evidence="3 6" id="KW-0378">Hydrolase</keyword>
<dbReference type="InterPro" id="IPR015500">
    <property type="entry name" value="Peptidase_S8_subtilisin-rel"/>
</dbReference>
<evidence type="ECO:0000256" key="1">
    <source>
        <dbReference type="ARBA" id="ARBA00011073"/>
    </source>
</evidence>
<evidence type="ECO:0000313" key="11">
    <source>
        <dbReference type="EMBL" id="NOL42086.1"/>
    </source>
</evidence>
<dbReference type="EMBL" id="JABJRC010000003">
    <property type="protein sequence ID" value="NOL42086.1"/>
    <property type="molecule type" value="Genomic_DNA"/>
</dbReference>
<dbReference type="InterPro" id="IPR036852">
    <property type="entry name" value="Peptidase_S8/S53_dom_sf"/>
</dbReference>
<feature type="signal peptide" evidence="8">
    <location>
        <begin position="1"/>
        <end position="26"/>
    </location>
</feature>
<evidence type="ECO:0000313" key="10">
    <source>
        <dbReference type="EMBL" id="MBB6565822.1"/>
    </source>
</evidence>
<keyword evidence="8" id="KW-0732">Signal</keyword>
<dbReference type="Pfam" id="PF00082">
    <property type="entry name" value="Peptidase_S8"/>
    <property type="match status" value="1"/>
</dbReference>
<accession>A0A7Y4L258</accession>
<sequence>MRKRRGLAALAVLAVGSTMFGGTATAGEARSSADVTASADVTLITGDRVTWRGDQPARIRPAKGREQVKFIQRKEVGGDITVLPLDAVQAVRSGELDARLFNITKLIEHGYDDRSRTDMPLIVSGPVALRSGADHARSLPSVGGTAIRVSKESPYWTGASAALRAKGKQWIRLDGPVRAFLDKSVPQIGAPEAWKSGLTGKGTQVAVLDSGIDTAHPDLDDAVVAAKDFTESESGTADKHGHGTHVASIVTGDNDQYRGVAPDAKLLNGKVLGDDGGGSDSGVIAGMEWAVQLGADVVNMSLGSSWPDDGSSPVSQAVNRLTEQSGVLFVVAAGNSGGAPGSPASADAALTVGAVDHSDELAEFSSRGPRWLNDAIKPDITAPGVDIVAAKAKDSELGSHYPNVGEHHLRLSGTSMAAPHTAGAAAILAQQHPEWQAGDLKSALMGTAKPNGKLTVFEEGAGRVDVAAVTQSVVRSAPASISNGIVQWPHHDDKPISRDVTYYNSGTTPLTLPLRVEVKGPDGKPAPAGMFTVAPASLTIPAGGQATAKVTTDTAVPGVDGIYSGVVLAGSQRTPIAVTREVESYEVKLNFIGFDGQPAPNYGFRIVGIEKPTVVFSGEDAGGTTTVRLTKGTHYFEGTIVGSEERATEVVEPAFKVDGPREVTFDARSGEQVGFKLDKSDAVSKLAVVGVARDTDWGGDEYTGFAMIGYDYEGILFAPSRTSTPPEAFRYFAFGAYAAPTESTYLYNLDRNELGKIPSGLMQRVRDKSLARVRSEHVGTKPGTYGNRDDAVLRKLPFTLDEYYTPGAEFYPSFAEADDPEDPWGFASQRVATPKVYQRGAVVKERWGRPVFGPSLPAYDDSAEQAGRSGDEMRFSLPLFTDHRGGLGYSRADGRTVLSKDGKQLAAEDYPGSLGAVVPAGRATYQLHAEATRDNPLSSRIVVDWTFTSDTTTAKTALPLLAVRYTPPAATAAKPTLVPITVDHNAGGKATLKTLAVSHDNGTTWKPAPFHTTAGKTQALLTHPATATTVSLQATATDAQGNKVTQTILNAFPLN</sequence>
<dbReference type="InterPro" id="IPR023827">
    <property type="entry name" value="Peptidase_S8_Asp-AS"/>
</dbReference>
<proteinExistence type="inferred from homology"/>
<dbReference type="PROSITE" id="PS00136">
    <property type="entry name" value="SUBTILASE_ASP"/>
    <property type="match status" value="1"/>
</dbReference>
<comment type="similarity">
    <text evidence="1 6 7">Belongs to the peptidase S8 family.</text>
</comment>
<keyword evidence="4 6" id="KW-0720">Serine protease</keyword>
<evidence type="ECO:0000256" key="7">
    <source>
        <dbReference type="RuleBase" id="RU003355"/>
    </source>
</evidence>
<dbReference type="PROSITE" id="PS51892">
    <property type="entry name" value="SUBTILASE"/>
    <property type="match status" value="1"/>
</dbReference>
<dbReference type="PROSITE" id="PS00137">
    <property type="entry name" value="SUBTILASE_HIS"/>
    <property type="match status" value="1"/>
</dbReference>
<keyword evidence="12" id="KW-1185">Reference proteome</keyword>
<dbReference type="Gene3D" id="3.40.50.200">
    <property type="entry name" value="Peptidase S8/S53 domain"/>
    <property type="match status" value="1"/>
</dbReference>
<evidence type="ECO:0000256" key="5">
    <source>
        <dbReference type="PIRSR" id="PIRSR615500-1"/>
    </source>
</evidence>
<dbReference type="PROSITE" id="PS00138">
    <property type="entry name" value="SUBTILASE_SER"/>
    <property type="match status" value="1"/>
</dbReference>
<dbReference type="GO" id="GO:0004252">
    <property type="term" value="F:serine-type endopeptidase activity"/>
    <property type="evidence" value="ECO:0007669"/>
    <property type="project" value="UniProtKB-UniRule"/>
</dbReference>
<feature type="chain" id="PRO_5036217655" evidence="8">
    <location>
        <begin position="27"/>
        <end position="1055"/>
    </location>
</feature>
<evidence type="ECO:0000256" key="4">
    <source>
        <dbReference type="ARBA" id="ARBA00022825"/>
    </source>
</evidence>
<evidence type="ECO:0000256" key="2">
    <source>
        <dbReference type="ARBA" id="ARBA00022670"/>
    </source>
</evidence>
<keyword evidence="2 6" id="KW-0645">Protease</keyword>
<dbReference type="Proteomes" id="UP000553957">
    <property type="component" value="Unassembled WGS sequence"/>
</dbReference>
<protein>
    <submittedName>
        <fullName evidence="11">S8 family serine peptidase</fullName>
    </submittedName>
    <submittedName>
        <fullName evidence="10">Subtilisin family serine protease</fullName>
    </submittedName>
</protein>
<feature type="active site" description="Charge relay system" evidence="5 6">
    <location>
        <position position="415"/>
    </location>
</feature>
<dbReference type="InterPro" id="IPR022398">
    <property type="entry name" value="Peptidase_S8_His-AS"/>
</dbReference>
<evidence type="ECO:0000256" key="6">
    <source>
        <dbReference type="PROSITE-ProRule" id="PRU01240"/>
    </source>
</evidence>
<comment type="caution">
    <text evidence="11">The sequence shown here is derived from an EMBL/GenBank/DDBJ whole genome shotgun (WGS) entry which is preliminary data.</text>
</comment>
<reference evidence="10 13" key="2">
    <citation type="submission" date="2020-08" db="EMBL/GenBank/DDBJ databases">
        <title>Sequencing the genomes of 1000 actinobacteria strains.</title>
        <authorList>
            <person name="Klenk H.-P."/>
        </authorList>
    </citation>
    <scope>NUCLEOTIDE SEQUENCE [LARGE SCALE GENOMIC DNA]</scope>
    <source>
        <strain evidence="10 13">DSM 15626</strain>
    </source>
</reference>